<dbReference type="NCBIfam" id="TIGR00254">
    <property type="entry name" value="GGDEF"/>
    <property type="match status" value="1"/>
</dbReference>
<evidence type="ECO:0000313" key="6">
    <source>
        <dbReference type="EMBL" id="MFD1263886.1"/>
    </source>
</evidence>
<dbReference type="Gene3D" id="3.30.70.270">
    <property type="match status" value="1"/>
</dbReference>
<keyword evidence="1" id="KW-0812">Transmembrane</keyword>
<feature type="domain" description="EAL" evidence="4">
    <location>
        <begin position="625"/>
        <end position="879"/>
    </location>
</feature>
<dbReference type="CDD" id="cd00130">
    <property type="entry name" value="PAS"/>
    <property type="match status" value="1"/>
</dbReference>
<feature type="transmembrane region" description="Helical" evidence="1">
    <location>
        <begin position="294"/>
        <end position="316"/>
    </location>
</feature>
<evidence type="ECO:0000259" key="3">
    <source>
        <dbReference type="PROSITE" id="PS50113"/>
    </source>
</evidence>
<dbReference type="PROSITE" id="PS50112">
    <property type="entry name" value="PAS"/>
    <property type="match status" value="1"/>
</dbReference>
<keyword evidence="1" id="KW-1133">Transmembrane helix</keyword>
<dbReference type="SUPFAM" id="SSF141868">
    <property type="entry name" value="EAL domain-like"/>
    <property type="match status" value="1"/>
</dbReference>
<dbReference type="InterPro" id="IPR029787">
    <property type="entry name" value="Nucleotide_cyclase"/>
</dbReference>
<dbReference type="PROSITE" id="PS50887">
    <property type="entry name" value="GGDEF"/>
    <property type="match status" value="1"/>
</dbReference>
<dbReference type="PANTHER" id="PTHR44757">
    <property type="entry name" value="DIGUANYLATE CYCLASE DGCP"/>
    <property type="match status" value="1"/>
</dbReference>
<dbReference type="SMART" id="SM00091">
    <property type="entry name" value="PAS"/>
    <property type="match status" value="1"/>
</dbReference>
<feature type="domain" description="PAC" evidence="3">
    <location>
        <begin position="395"/>
        <end position="445"/>
    </location>
</feature>
<dbReference type="Gene3D" id="3.20.20.450">
    <property type="entry name" value="EAL domain"/>
    <property type="match status" value="1"/>
</dbReference>
<dbReference type="Gene3D" id="3.30.450.20">
    <property type="entry name" value="PAS domain"/>
    <property type="match status" value="3"/>
</dbReference>
<dbReference type="CDD" id="cd12915">
    <property type="entry name" value="PDC2_DGC_like"/>
    <property type="match status" value="1"/>
</dbReference>
<dbReference type="InterPro" id="IPR052155">
    <property type="entry name" value="Biofilm_reg_signaling"/>
</dbReference>
<dbReference type="RefSeq" id="WP_277832626.1">
    <property type="nucleotide sequence ID" value="NZ_JARQZE010000005.1"/>
</dbReference>
<keyword evidence="1" id="KW-0472">Membrane</keyword>
<name>A0ABW3WD88_9RHOO</name>
<dbReference type="Pfam" id="PF13426">
    <property type="entry name" value="PAS_9"/>
    <property type="match status" value="1"/>
</dbReference>
<dbReference type="PANTHER" id="PTHR44757:SF2">
    <property type="entry name" value="BIOFILM ARCHITECTURE MAINTENANCE PROTEIN MBAA"/>
    <property type="match status" value="1"/>
</dbReference>
<dbReference type="EMBL" id="JBHTMC010000020">
    <property type="protein sequence ID" value="MFD1263886.1"/>
    <property type="molecule type" value="Genomic_DNA"/>
</dbReference>
<dbReference type="PROSITE" id="PS50883">
    <property type="entry name" value="EAL"/>
    <property type="match status" value="1"/>
</dbReference>
<dbReference type="PROSITE" id="PS50113">
    <property type="entry name" value="PAC"/>
    <property type="match status" value="1"/>
</dbReference>
<dbReference type="SMART" id="SM00267">
    <property type="entry name" value="GGDEF"/>
    <property type="match status" value="1"/>
</dbReference>
<sequence>MQRNKRTIHIALVATVLALNLFIAGLLAYTLEVAKERKEEEVRVTVENLSLLLDQSVSSSIREIDLSLREVQGDLERSLLEHGRLDHALLSERIARFHDWLAPIAEFKVTDAEGRVILGHAVTSDTRVSYADRSYFYEHRSADDGVTRASKLVYGRVAGTWGNVFSRRYNDASGQFAGVVTAVVPVAYFERLLSGLSLGSRGIALMRDLDMSLIARFPPLETDAGGVGSRGGSLELRDIVAAGVQAQSFYSAQTADGINRINAYRKLASMPAFVVVGWGEDDYLAQWHYDRWKAIVFFLTFCAVTLVAGGLLWRLVRATERANQRSRILLQNASDGIHITDAAGTVVEASDAFCRMIGHPRADVIGMNVTQWDAGFSADGLREIIERLLESSEVLTFETVYRRRDGGTFPVEITAFALEVDGRRVLFCSARDISARKSAEAEVRQLAYYDALTGLPNRRLLLERLEAAQAAGAKLGSRGALLFIDLDNFKTINDTVGHQQGDALLKEVASVLGRCVRKEDTVARLGGDEFVVMLENLDEREDAAARVAEAIGGKILQALRKTFAVGNCERRVSASIGVTLFGGEAGEALEEPLMRADLAMYQAKYAGRDAMRFFNPQMQADAQIRAELEAGLWSALEKGQFVLEYQPQVRGSAKVIGVEALVRWRHPERGLVSPAEFIPIAEENGLIVPLGRWVIETACAQLAAWASVPGRAELSIAVNVSARQFLQPDFVADVLGALERSGACAQRLEIELTESTLITDIEQIIARMEVLRAHGLRFSLDDFGTGYSSLAYLKRLPLDQVKIDRSFVRDILVDPNDAAIATMITVLGETLGLVVVAEGVETEAQRDCLLQIGCRAYQGFLFSRPLGAVQLEAFLDAMSPQAAAQSPR</sequence>
<dbReference type="Proteomes" id="UP001597158">
    <property type="component" value="Unassembled WGS sequence"/>
</dbReference>
<dbReference type="InterPro" id="IPR001633">
    <property type="entry name" value="EAL_dom"/>
</dbReference>
<keyword evidence="7" id="KW-1185">Reference proteome</keyword>
<feature type="domain" description="GGDEF" evidence="5">
    <location>
        <begin position="477"/>
        <end position="616"/>
    </location>
</feature>
<feature type="transmembrane region" description="Helical" evidence="1">
    <location>
        <begin position="6"/>
        <end position="29"/>
    </location>
</feature>
<feature type="domain" description="PAS" evidence="2">
    <location>
        <begin position="322"/>
        <end position="392"/>
    </location>
</feature>
<evidence type="ECO:0000256" key="1">
    <source>
        <dbReference type="SAM" id="Phobius"/>
    </source>
</evidence>
<evidence type="ECO:0000259" key="4">
    <source>
        <dbReference type="PROSITE" id="PS50883"/>
    </source>
</evidence>
<dbReference type="Pfam" id="PF00990">
    <property type="entry name" value="GGDEF"/>
    <property type="match status" value="1"/>
</dbReference>
<dbReference type="SMART" id="SM00052">
    <property type="entry name" value="EAL"/>
    <property type="match status" value="1"/>
</dbReference>
<dbReference type="CDD" id="cd12914">
    <property type="entry name" value="PDC1_DGC_like"/>
    <property type="match status" value="1"/>
</dbReference>
<dbReference type="CDD" id="cd01948">
    <property type="entry name" value="EAL"/>
    <property type="match status" value="1"/>
</dbReference>
<evidence type="ECO:0000313" key="7">
    <source>
        <dbReference type="Proteomes" id="UP001597158"/>
    </source>
</evidence>
<accession>A0ABW3WD88</accession>
<organism evidence="6 7">
    <name type="scientific">Thauera mechernichensis</name>
    <dbReference type="NCBI Taxonomy" id="82788"/>
    <lineage>
        <taxon>Bacteria</taxon>
        <taxon>Pseudomonadati</taxon>
        <taxon>Pseudomonadota</taxon>
        <taxon>Betaproteobacteria</taxon>
        <taxon>Rhodocyclales</taxon>
        <taxon>Zoogloeaceae</taxon>
        <taxon>Thauera</taxon>
    </lineage>
</organism>
<gene>
    <name evidence="6" type="ORF">ACFQ4M_09835</name>
</gene>
<dbReference type="InterPro" id="IPR000014">
    <property type="entry name" value="PAS"/>
</dbReference>
<dbReference type="NCBIfam" id="TIGR00229">
    <property type="entry name" value="sensory_box"/>
    <property type="match status" value="1"/>
</dbReference>
<evidence type="ECO:0000259" key="5">
    <source>
        <dbReference type="PROSITE" id="PS50887"/>
    </source>
</evidence>
<dbReference type="InterPro" id="IPR000700">
    <property type="entry name" value="PAS-assoc_C"/>
</dbReference>
<dbReference type="SUPFAM" id="SSF55073">
    <property type="entry name" value="Nucleotide cyclase"/>
    <property type="match status" value="1"/>
</dbReference>
<comment type="caution">
    <text evidence="6">The sequence shown here is derived from an EMBL/GenBank/DDBJ whole genome shotgun (WGS) entry which is preliminary data.</text>
</comment>
<evidence type="ECO:0000259" key="2">
    <source>
        <dbReference type="PROSITE" id="PS50112"/>
    </source>
</evidence>
<proteinExistence type="predicted"/>
<dbReference type="InterPro" id="IPR043128">
    <property type="entry name" value="Rev_trsase/Diguanyl_cyclase"/>
</dbReference>
<dbReference type="Pfam" id="PF00563">
    <property type="entry name" value="EAL"/>
    <property type="match status" value="1"/>
</dbReference>
<dbReference type="CDD" id="cd01949">
    <property type="entry name" value="GGDEF"/>
    <property type="match status" value="1"/>
</dbReference>
<dbReference type="InterPro" id="IPR035919">
    <property type="entry name" value="EAL_sf"/>
</dbReference>
<protein>
    <submittedName>
        <fullName evidence="6">EAL domain-containing protein</fullName>
    </submittedName>
</protein>
<dbReference type="InterPro" id="IPR000160">
    <property type="entry name" value="GGDEF_dom"/>
</dbReference>
<dbReference type="SUPFAM" id="SSF55785">
    <property type="entry name" value="PYP-like sensor domain (PAS domain)"/>
    <property type="match status" value="1"/>
</dbReference>
<reference evidence="7" key="1">
    <citation type="journal article" date="2019" name="Int. J. Syst. Evol. Microbiol.">
        <title>The Global Catalogue of Microorganisms (GCM) 10K type strain sequencing project: providing services to taxonomists for standard genome sequencing and annotation.</title>
        <authorList>
            <consortium name="The Broad Institute Genomics Platform"/>
            <consortium name="The Broad Institute Genome Sequencing Center for Infectious Disease"/>
            <person name="Wu L."/>
            <person name="Ma J."/>
        </authorList>
    </citation>
    <scope>NUCLEOTIDE SEQUENCE [LARGE SCALE GENOMIC DNA]</scope>
    <source>
        <strain evidence="7">CCUG 48884</strain>
    </source>
</reference>
<dbReference type="InterPro" id="IPR035965">
    <property type="entry name" value="PAS-like_dom_sf"/>
</dbReference>